<dbReference type="EMBL" id="MRCE01000007">
    <property type="protein sequence ID" value="OKH38622.1"/>
    <property type="molecule type" value="Genomic_DNA"/>
</dbReference>
<proteinExistence type="inferred from homology"/>
<dbReference type="OrthoDB" id="9802627at2"/>
<reference evidence="3 4" key="1">
    <citation type="submission" date="2016-11" db="EMBL/GenBank/DDBJ databases">
        <title>Draft Genome Sequences of Nine Cyanobacterial Strains from Diverse Habitats.</title>
        <authorList>
            <person name="Zhu T."/>
            <person name="Hou S."/>
            <person name="Lu X."/>
            <person name="Hess W.R."/>
        </authorList>
    </citation>
    <scope>NUCLEOTIDE SEQUENCE [LARGE SCALE GENOMIC DNA]</scope>
    <source>
        <strain evidence="3 4">IAM M-71</strain>
    </source>
</reference>
<keyword evidence="3" id="KW-0645">Protease</keyword>
<name>A0A1U7IMX7_9CYAN</name>
<dbReference type="PANTHER" id="PTHR30023:SF0">
    <property type="entry name" value="PENICILLIN-SENSITIVE CARBOXYPEPTIDASE A"/>
    <property type="match status" value="1"/>
</dbReference>
<dbReference type="STRING" id="454136.NIES2119_08460"/>
<dbReference type="RefSeq" id="WP_073593032.1">
    <property type="nucleotide sequence ID" value="NZ_MRCE01000007.1"/>
</dbReference>
<dbReference type="SUPFAM" id="SSF56601">
    <property type="entry name" value="beta-lactamase/transpeptidase-like"/>
    <property type="match status" value="1"/>
</dbReference>
<dbReference type="GO" id="GO:0006508">
    <property type="term" value="P:proteolysis"/>
    <property type="evidence" value="ECO:0007669"/>
    <property type="project" value="InterPro"/>
</dbReference>
<dbReference type="GO" id="GO:0004185">
    <property type="term" value="F:serine-type carboxypeptidase activity"/>
    <property type="evidence" value="ECO:0007669"/>
    <property type="project" value="InterPro"/>
</dbReference>
<dbReference type="InterPro" id="IPR012338">
    <property type="entry name" value="Beta-lactam/transpept-like"/>
</dbReference>
<dbReference type="AlphaFoldDB" id="A0A1U7IMX7"/>
<keyword evidence="3" id="KW-0121">Carboxypeptidase</keyword>
<comment type="caution">
    <text evidence="3">The sequence shown here is derived from an EMBL/GenBank/DDBJ whole genome shotgun (WGS) entry which is preliminary data.</text>
</comment>
<keyword evidence="2" id="KW-0378">Hydrolase</keyword>
<evidence type="ECO:0000256" key="1">
    <source>
        <dbReference type="ARBA" id="ARBA00006096"/>
    </source>
</evidence>
<dbReference type="NCBIfam" id="TIGR00666">
    <property type="entry name" value="PBP4"/>
    <property type="match status" value="1"/>
</dbReference>
<organism evidence="3 4">
    <name type="scientific">[Phormidium ambiguum] IAM M-71</name>
    <dbReference type="NCBI Taxonomy" id="454136"/>
    <lineage>
        <taxon>Bacteria</taxon>
        <taxon>Bacillati</taxon>
        <taxon>Cyanobacteriota</taxon>
        <taxon>Cyanophyceae</taxon>
        <taxon>Oscillatoriophycideae</taxon>
        <taxon>Aerosakkonematales</taxon>
        <taxon>Aerosakkonemataceae</taxon>
        <taxon>Floridanema</taxon>
    </lineage>
</organism>
<dbReference type="Pfam" id="PF02113">
    <property type="entry name" value="Peptidase_S13"/>
    <property type="match status" value="1"/>
</dbReference>
<protein>
    <submittedName>
        <fullName evidence="3">D-alanyl-D-alanine carboxypeptidase/D-alanyl-D-alanine-endopeptidase</fullName>
    </submittedName>
</protein>
<evidence type="ECO:0000313" key="4">
    <source>
        <dbReference type="Proteomes" id="UP000185860"/>
    </source>
</evidence>
<dbReference type="PANTHER" id="PTHR30023">
    <property type="entry name" value="D-ALANYL-D-ALANINE CARBOXYPEPTIDASE"/>
    <property type="match status" value="1"/>
</dbReference>
<dbReference type="GO" id="GO:0000270">
    <property type="term" value="P:peptidoglycan metabolic process"/>
    <property type="evidence" value="ECO:0007669"/>
    <property type="project" value="TreeGrafter"/>
</dbReference>
<dbReference type="Proteomes" id="UP000185860">
    <property type="component" value="Unassembled WGS sequence"/>
</dbReference>
<evidence type="ECO:0000256" key="2">
    <source>
        <dbReference type="ARBA" id="ARBA00022801"/>
    </source>
</evidence>
<evidence type="ECO:0000313" key="3">
    <source>
        <dbReference type="EMBL" id="OKH38622.1"/>
    </source>
</evidence>
<sequence length="502" mass="55425">MRCKRLTAVGETVAFLILFLGFPWSIKATSTEAELVGSTQSIVSAKENSARNICPSQLPEAIDAIVDRPEHRRLYWGILIQRLSPSRPLYTRNAQQYFIPASNVKLFTTAAALLQLGSEFRIRTSVYGKDGILRLVGRGDPSLTNAQLQDLAQQLHRQGIRQIQQLIVQDGYFQGLSHHPTWEWEDVYADYGAPINSLILNQNLVELQLSPQALGEPVKITWTDPLAAWQWQIENQTLTEISGAKSAFEVNGILGKPSLQIRGQMAIDSPSQVLSIPVRTPGEHFLQHFKLALIKEGITVAQSQVINSTEQVKEPELAFVESPPLSQLITDINQPSNNLYAEALLRTLGVNNSPINNQDTATAGLNLIQTKLSNLGVDRGSFILVDGSGLSRRNLVSPESIVQTLQVISRSPQGEIYLTSLPIAGISGTLRNRFKDSPAMGIIYAKTGTLTGVVTLSGYVDTPNYERLVFSIMVNQSDKPTRIIRNAIDEIVLLLTQLKRCE</sequence>
<gene>
    <name evidence="3" type="ORF">NIES2119_08460</name>
</gene>
<dbReference type="InterPro" id="IPR000667">
    <property type="entry name" value="Peptidase_S13"/>
</dbReference>
<accession>A0A1U7IMX7</accession>
<dbReference type="Gene3D" id="3.40.710.10">
    <property type="entry name" value="DD-peptidase/beta-lactamase superfamily"/>
    <property type="match status" value="2"/>
</dbReference>
<comment type="similarity">
    <text evidence="1">Belongs to the peptidase S13 family.</text>
</comment>
<dbReference type="PRINTS" id="PR00922">
    <property type="entry name" value="DADACBPTASE3"/>
</dbReference>